<dbReference type="InterPro" id="IPR008144">
    <property type="entry name" value="Guanylate_kin-like_dom"/>
</dbReference>
<dbReference type="PANTHER" id="PTHR23117:SF13">
    <property type="entry name" value="GUANYLATE KINASE"/>
    <property type="match status" value="1"/>
</dbReference>
<dbReference type="GO" id="GO:0005524">
    <property type="term" value="F:ATP binding"/>
    <property type="evidence" value="ECO:0007669"/>
    <property type="project" value="UniProtKB-UniRule"/>
</dbReference>
<evidence type="ECO:0000256" key="5">
    <source>
        <dbReference type="ARBA" id="ARBA00022741"/>
    </source>
</evidence>
<dbReference type="InterPro" id="IPR020590">
    <property type="entry name" value="Guanylate_kinase_CS"/>
</dbReference>
<dbReference type="EMBL" id="CP076448">
    <property type="protein sequence ID" value="QXM23469.1"/>
    <property type="molecule type" value="Genomic_DNA"/>
</dbReference>
<dbReference type="GO" id="GO:0004385">
    <property type="term" value="F:GMP kinase activity"/>
    <property type="evidence" value="ECO:0007669"/>
    <property type="project" value="UniProtKB-UniRule"/>
</dbReference>
<reference evidence="11" key="1">
    <citation type="submission" date="2021-06" db="EMBL/GenBank/DDBJ databases">
        <title>Elioraea tepida, sp. nov., a moderately thermophilic aerobic anoxygenic phototrophic bacterium isolated from an alkaline siliceous hot spring mat community in Yellowstone National Park, WY, USA.</title>
        <authorList>
            <person name="Saini M.K."/>
            <person name="Yoshida S."/>
            <person name="Sebastian A."/>
            <person name="Hirose S."/>
            <person name="Hara E."/>
            <person name="Tamaki H."/>
            <person name="Soulier N.T."/>
            <person name="Albert I."/>
            <person name="Hanada S."/>
            <person name="Bryant D.A."/>
            <person name="Tank M."/>
        </authorList>
    </citation>
    <scope>NUCLEOTIDE SEQUENCE</scope>
    <source>
        <strain evidence="11">MS-P2</strain>
    </source>
</reference>
<dbReference type="Pfam" id="PF00625">
    <property type="entry name" value="Guanylate_kin"/>
    <property type="match status" value="1"/>
</dbReference>
<protein>
    <recommendedName>
        <fullName evidence="3 9">Guanylate kinase</fullName>
        <ecNumber evidence="2 9">2.7.4.8</ecNumber>
    </recommendedName>
    <alternativeName>
        <fullName evidence="8 9">GMP kinase</fullName>
    </alternativeName>
</protein>
<evidence type="ECO:0000256" key="8">
    <source>
        <dbReference type="ARBA" id="ARBA00030128"/>
    </source>
</evidence>
<dbReference type="InterPro" id="IPR017665">
    <property type="entry name" value="Guanylate_kinase"/>
</dbReference>
<comment type="subcellular location">
    <subcellularLocation>
        <location evidence="9">Cytoplasm</location>
    </subcellularLocation>
</comment>
<dbReference type="AlphaFoldDB" id="A0A975YID6"/>
<dbReference type="FunFam" id="3.30.63.10:FF:000002">
    <property type="entry name" value="Guanylate kinase 1"/>
    <property type="match status" value="1"/>
</dbReference>
<evidence type="ECO:0000256" key="4">
    <source>
        <dbReference type="ARBA" id="ARBA00022679"/>
    </source>
</evidence>
<comment type="function">
    <text evidence="9">Essential for recycling GMP and indirectly, cGMP.</text>
</comment>
<evidence type="ECO:0000259" key="10">
    <source>
        <dbReference type="PROSITE" id="PS50052"/>
    </source>
</evidence>
<evidence type="ECO:0000313" key="12">
    <source>
        <dbReference type="Proteomes" id="UP000694001"/>
    </source>
</evidence>
<dbReference type="Proteomes" id="UP000694001">
    <property type="component" value="Chromosome"/>
</dbReference>
<keyword evidence="7 9" id="KW-0067">ATP-binding</keyword>
<evidence type="ECO:0000256" key="6">
    <source>
        <dbReference type="ARBA" id="ARBA00022777"/>
    </source>
</evidence>
<keyword evidence="5 9" id="KW-0547">Nucleotide-binding</keyword>
<dbReference type="CDD" id="cd00071">
    <property type="entry name" value="GMPK"/>
    <property type="match status" value="1"/>
</dbReference>
<dbReference type="HAMAP" id="MF_00328">
    <property type="entry name" value="Guanylate_kinase"/>
    <property type="match status" value="1"/>
</dbReference>
<accession>A0A975YID6</accession>
<comment type="catalytic activity">
    <reaction evidence="9">
        <text>GMP + ATP = GDP + ADP</text>
        <dbReference type="Rhea" id="RHEA:20780"/>
        <dbReference type="ChEBI" id="CHEBI:30616"/>
        <dbReference type="ChEBI" id="CHEBI:58115"/>
        <dbReference type="ChEBI" id="CHEBI:58189"/>
        <dbReference type="ChEBI" id="CHEBI:456216"/>
        <dbReference type="EC" id="2.7.4.8"/>
    </reaction>
</comment>
<proteinExistence type="inferred from homology"/>
<gene>
    <name evidence="9 11" type="primary">gmk</name>
    <name evidence="11" type="ORF">KO353_08980</name>
</gene>
<keyword evidence="6 9" id="KW-0418">Kinase</keyword>
<evidence type="ECO:0000256" key="3">
    <source>
        <dbReference type="ARBA" id="ARBA00016296"/>
    </source>
</evidence>
<dbReference type="PROSITE" id="PS50052">
    <property type="entry name" value="GUANYLATE_KINASE_2"/>
    <property type="match status" value="1"/>
</dbReference>
<evidence type="ECO:0000256" key="1">
    <source>
        <dbReference type="ARBA" id="ARBA00005790"/>
    </source>
</evidence>
<comment type="similarity">
    <text evidence="1 9">Belongs to the guanylate kinase family.</text>
</comment>
<organism evidence="11 12">
    <name type="scientific">Elioraea tepida</name>
    <dbReference type="NCBI Taxonomy" id="2843330"/>
    <lineage>
        <taxon>Bacteria</taxon>
        <taxon>Pseudomonadati</taxon>
        <taxon>Pseudomonadota</taxon>
        <taxon>Alphaproteobacteria</taxon>
        <taxon>Acetobacterales</taxon>
        <taxon>Elioraeaceae</taxon>
        <taxon>Elioraea</taxon>
    </lineage>
</organism>
<evidence type="ECO:0000313" key="11">
    <source>
        <dbReference type="EMBL" id="QXM23469.1"/>
    </source>
</evidence>
<evidence type="ECO:0000256" key="2">
    <source>
        <dbReference type="ARBA" id="ARBA00012961"/>
    </source>
</evidence>
<dbReference type="EC" id="2.7.4.8" evidence="2 9"/>
<dbReference type="NCBIfam" id="TIGR03263">
    <property type="entry name" value="guanyl_kin"/>
    <property type="match status" value="1"/>
</dbReference>
<feature type="domain" description="Guanylate kinase-like" evidence="10">
    <location>
        <begin position="13"/>
        <end position="192"/>
    </location>
</feature>
<keyword evidence="4 9" id="KW-0808">Transferase</keyword>
<dbReference type="PROSITE" id="PS00856">
    <property type="entry name" value="GUANYLATE_KINASE_1"/>
    <property type="match status" value="1"/>
</dbReference>
<evidence type="ECO:0000256" key="9">
    <source>
        <dbReference type="HAMAP-Rule" id="MF_00328"/>
    </source>
</evidence>
<keyword evidence="12" id="KW-1185">Reference proteome</keyword>
<dbReference type="RefSeq" id="WP_218284328.1">
    <property type="nucleotide sequence ID" value="NZ_CP076448.1"/>
</dbReference>
<dbReference type="InterPro" id="IPR008145">
    <property type="entry name" value="GK/Ca_channel_bsu"/>
</dbReference>
<keyword evidence="9" id="KW-0963">Cytoplasm</keyword>
<dbReference type="KEGG" id="elio:KO353_08980"/>
<dbReference type="GO" id="GO:0005829">
    <property type="term" value="C:cytosol"/>
    <property type="evidence" value="ECO:0007669"/>
    <property type="project" value="TreeGrafter"/>
</dbReference>
<evidence type="ECO:0000256" key="7">
    <source>
        <dbReference type="ARBA" id="ARBA00022840"/>
    </source>
</evidence>
<sequence>MSEANADGIARRGLLFVLSSPSGGGKTSVGRALREGDPNLHLSVSLTTRPARPGERDGVDYHFVDETTFLRAVAAKAMIEHAEVYAHRYGTPRAPVERALALGQDMLFDIDWQGMRQLRAALPGDVVSLYLLPPSMAELERRLAARGQDDAATVARRMARAAEEIGHWEEYDYVLVNRDFDETVAAARAILAAERLRRSRRTGLAAFVSGLLGG</sequence>
<feature type="binding site" evidence="9">
    <location>
        <begin position="20"/>
        <end position="27"/>
    </location>
    <ligand>
        <name>ATP</name>
        <dbReference type="ChEBI" id="CHEBI:30616"/>
    </ligand>
</feature>
<dbReference type="PANTHER" id="PTHR23117">
    <property type="entry name" value="GUANYLATE KINASE-RELATED"/>
    <property type="match status" value="1"/>
</dbReference>
<dbReference type="SMART" id="SM00072">
    <property type="entry name" value="GuKc"/>
    <property type="match status" value="1"/>
</dbReference>
<name>A0A975YID6_9PROT</name>